<evidence type="ECO:0000259" key="1">
    <source>
        <dbReference type="Pfam" id="PF06877"/>
    </source>
</evidence>
<evidence type="ECO:0000313" key="2">
    <source>
        <dbReference type="EMBL" id="TYS17763.1"/>
    </source>
</evidence>
<dbReference type="InterPro" id="IPR009671">
    <property type="entry name" value="RraB_dom"/>
</dbReference>
<dbReference type="Proteomes" id="UP000322267">
    <property type="component" value="Unassembled WGS sequence"/>
</dbReference>
<sequence>MRLFPKKFPNDEDGQVLKMLYKQGVDFNKPQIVDFFIGIPDSESGNALSTALRNDGFSCELEQDEETKEWTLYCYVEMLLIHEEIVNVQRRLDELSEPFGGYTDGWGVMVD</sequence>
<accession>A0A5D4NTV8</accession>
<evidence type="ECO:0000313" key="3">
    <source>
        <dbReference type="Proteomes" id="UP000322267"/>
    </source>
</evidence>
<reference evidence="2 3" key="1">
    <citation type="submission" date="2019-08" db="EMBL/GenBank/DDBJ databases">
        <title>Bacillus genomes from the desert of Cuatro Cienegas, Coahuila.</title>
        <authorList>
            <person name="Olmedo-Alvarez G."/>
        </authorList>
    </citation>
    <scope>NUCLEOTIDE SEQUENCE [LARGE SCALE GENOMIC DNA]</scope>
    <source>
        <strain evidence="2 3">CH34_1T</strain>
    </source>
</reference>
<dbReference type="Pfam" id="PF06877">
    <property type="entry name" value="RraB"/>
    <property type="match status" value="1"/>
</dbReference>
<name>A0A5D4NTV8_9BACI</name>
<protein>
    <submittedName>
        <fullName evidence="2">Ribonuclease E inhibitor RraB</fullName>
    </submittedName>
</protein>
<proteinExistence type="predicted"/>
<comment type="caution">
    <text evidence="2">The sequence shown here is derived from an EMBL/GenBank/DDBJ whole genome shotgun (WGS) entry which is preliminary data.</text>
</comment>
<dbReference type="OrthoDB" id="215572at2"/>
<organism evidence="2 3">
    <name type="scientific">Rossellomorea vietnamensis</name>
    <dbReference type="NCBI Taxonomy" id="218284"/>
    <lineage>
        <taxon>Bacteria</taxon>
        <taxon>Bacillati</taxon>
        <taxon>Bacillota</taxon>
        <taxon>Bacilli</taxon>
        <taxon>Bacillales</taxon>
        <taxon>Bacillaceae</taxon>
        <taxon>Rossellomorea</taxon>
    </lineage>
</organism>
<dbReference type="EMBL" id="VTEI01000003">
    <property type="protein sequence ID" value="TYS17763.1"/>
    <property type="molecule type" value="Genomic_DNA"/>
</dbReference>
<gene>
    <name evidence="2" type="ORF">FZC78_07845</name>
</gene>
<dbReference type="SUPFAM" id="SSF89946">
    <property type="entry name" value="Hypothetical protein VC0424"/>
    <property type="match status" value="1"/>
</dbReference>
<dbReference type="InterPro" id="IPR036701">
    <property type="entry name" value="RraB-like_sf"/>
</dbReference>
<dbReference type="RefSeq" id="WP_148939109.1">
    <property type="nucleotide sequence ID" value="NZ_VTEI01000003.1"/>
</dbReference>
<dbReference type="AlphaFoldDB" id="A0A5D4NTV8"/>
<dbReference type="Gene3D" id="3.30.70.970">
    <property type="entry name" value="RraB-like"/>
    <property type="match status" value="1"/>
</dbReference>
<feature type="domain" description="Regulator of ribonuclease activity B" evidence="1">
    <location>
        <begin position="10"/>
        <end position="108"/>
    </location>
</feature>